<proteinExistence type="predicted"/>
<organism evidence="1 2">
    <name type="scientific">Candidatus Sulfotelmatobacter kueseliae</name>
    <dbReference type="NCBI Taxonomy" id="2042962"/>
    <lineage>
        <taxon>Bacteria</taxon>
        <taxon>Pseudomonadati</taxon>
        <taxon>Acidobacteriota</taxon>
        <taxon>Terriglobia</taxon>
        <taxon>Terriglobales</taxon>
        <taxon>Candidatus Korobacteraceae</taxon>
        <taxon>Candidatus Sulfotelmatobacter</taxon>
    </lineage>
</organism>
<reference evidence="2" key="1">
    <citation type="submission" date="2018-02" db="EMBL/GenBank/DDBJ databases">
        <authorList>
            <person name="Hausmann B."/>
        </authorList>
    </citation>
    <scope>NUCLEOTIDE SEQUENCE [LARGE SCALE GENOMIC DNA]</scope>
    <source>
        <strain evidence="2">Peat soil MAG SbA1</strain>
    </source>
</reference>
<protein>
    <submittedName>
        <fullName evidence="1">Uncharacterized protein</fullName>
    </submittedName>
</protein>
<evidence type="ECO:0000313" key="1">
    <source>
        <dbReference type="EMBL" id="SPF39179.1"/>
    </source>
</evidence>
<gene>
    <name evidence="1" type="ORF">SBA1_250003</name>
</gene>
<dbReference type="Proteomes" id="UP000238701">
    <property type="component" value="Unassembled WGS sequence"/>
</dbReference>
<dbReference type="EMBL" id="OMOD01000117">
    <property type="protein sequence ID" value="SPF39179.1"/>
    <property type="molecule type" value="Genomic_DNA"/>
</dbReference>
<evidence type="ECO:0000313" key="2">
    <source>
        <dbReference type="Proteomes" id="UP000238701"/>
    </source>
</evidence>
<name>A0A2U3KHP1_9BACT</name>
<dbReference type="AlphaFoldDB" id="A0A2U3KHP1"/>
<sequence length="69" mass="8145">MLSASSFPHPRLEKRHPRKSREYRLMFLFDRNEKVKGKRNEGKRWDDSQNGKSAAHVERTLLSAAFVFV</sequence>
<accession>A0A2U3KHP1</accession>